<dbReference type="Pfam" id="PF02384">
    <property type="entry name" value="N6_Mtase"/>
    <property type="match status" value="1"/>
</dbReference>
<evidence type="ECO:0000256" key="7">
    <source>
        <dbReference type="ARBA" id="ARBA00047942"/>
    </source>
</evidence>
<dbReference type="GO" id="GO:0009307">
    <property type="term" value="P:DNA restriction-modification system"/>
    <property type="evidence" value="ECO:0007669"/>
    <property type="project" value="UniProtKB-KW"/>
</dbReference>
<dbReference type="Pfam" id="PF12161">
    <property type="entry name" value="HsdM_N"/>
    <property type="match status" value="1"/>
</dbReference>
<keyword evidence="4 11" id="KW-0808">Transferase</keyword>
<keyword evidence="3 11" id="KW-0489">Methyltransferase</keyword>
<feature type="domain" description="DNA methylase adenine-specific" evidence="9">
    <location>
        <begin position="174"/>
        <end position="492"/>
    </location>
</feature>
<dbReference type="EMBL" id="JACHMS010000001">
    <property type="protein sequence ID" value="MBB4710137.1"/>
    <property type="molecule type" value="Genomic_DNA"/>
</dbReference>
<evidence type="ECO:0000313" key="12">
    <source>
        <dbReference type="Proteomes" id="UP000565089"/>
    </source>
</evidence>
<evidence type="ECO:0000259" key="9">
    <source>
        <dbReference type="Pfam" id="PF02384"/>
    </source>
</evidence>
<evidence type="ECO:0000256" key="1">
    <source>
        <dbReference type="ARBA" id="ARBA00006594"/>
    </source>
</evidence>
<dbReference type="GO" id="GO:0003677">
    <property type="term" value="F:DNA binding"/>
    <property type="evidence" value="ECO:0007669"/>
    <property type="project" value="InterPro"/>
</dbReference>
<evidence type="ECO:0000256" key="3">
    <source>
        <dbReference type="ARBA" id="ARBA00022603"/>
    </source>
</evidence>
<dbReference type="SUPFAM" id="SSF53335">
    <property type="entry name" value="S-adenosyl-L-methionine-dependent methyltransferases"/>
    <property type="match status" value="1"/>
</dbReference>
<dbReference type="InterPro" id="IPR052916">
    <property type="entry name" value="Type-I_RE_MTase_Subunit"/>
</dbReference>
<comment type="caution">
    <text evidence="11">The sequence shown here is derived from an EMBL/GenBank/DDBJ whole genome shotgun (WGS) entry which is preliminary data.</text>
</comment>
<dbReference type="InterPro" id="IPR038333">
    <property type="entry name" value="T1MK-like_N_sf"/>
</dbReference>
<dbReference type="InterPro" id="IPR022749">
    <property type="entry name" value="D12N6_MeTrfase_N"/>
</dbReference>
<dbReference type="GO" id="GO:0032259">
    <property type="term" value="P:methylation"/>
    <property type="evidence" value="ECO:0007669"/>
    <property type="project" value="UniProtKB-KW"/>
</dbReference>
<keyword evidence="12" id="KW-1185">Reference proteome</keyword>
<feature type="compositionally biased region" description="Basic and acidic residues" evidence="8">
    <location>
        <begin position="1"/>
        <end position="19"/>
    </location>
</feature>
<dbReference type="PRINTS" id="PR00507">
    <property type="entry name" value="N12N6MTFRASE"/>
</dbReference>
<dbReference type="InterPro" id="IPR029063">
    <property type="entry name" value="SAM-dependent_MTases_sf"/>
</dbReference>
<dbReference type="Proteomes" id="UP000565089">
    <property type="component" value="Unassembled WGS sequence"/>
</dbReference>
<dbReference type="GO" id="GO:0009007">
    <property type="term" value="F:site-specific DNA-methyltransferase (adenine-specific) activity"/>
    <property type="evidence" value="ECO:0007669"/>
    <property type="project" value="UniProtKB-EC"/>
</dbReference>
<comment type="similarity">
    <text evidence="1">Belongs to the N(4)/N(6)-methyltransferase family.</text>
</comment>
<accession>A0A7W7DG60</accession>
<keyword evidence="5" id="KW-0949">S-adenosyl-L-methionine</keyword>
<evidence type="ECO:0000256" key="4">
    <source>
        <dbReference type="ARBA" id="ARBA00022679"/>
    </source>
</evidence>
<dbReference type="GeneID" id="95792115"/>
<dbReference type="InterPro" id="IPR003356">
    <property type="entry name" value="DNA_methylase_A-5"/>
</dbReference>
<name>A0A7W7DG60_9ACTN</name>
<proteinExistence type="inferred from homology"/>
<evidence type="ECO:0000313" key="11">
    <source>
        <dbReference type="EMBL" id="MBB4710137.1"/>
    </source>
</evidence>
<dbReference type="Gene3D" id="1.20.1260.30">
    <property type="match status" value="1"/>
</dbReference>
<dbReference type="PANTHER" id="PTHR42998">
    <property type="entry name" value="TYPE I RESTRICTION ENZYME HINDVIIP M PROTEIN-RELATED"/>
    <property type="match status" value="1"/>
</dbReference>
<dbReference type="EC" id="2.1.1.72" evidence="2"/>
<protein>
    <recommendedName>
        <fullName evidence="2">site-specific DNA-methyltransferase (adenine-specific)</fullName>
        <ecNumber evidence="2">2.1.1.72</ecNumber>
    </recommendedName>
</protein>
<dbReference type="PANTHER" id="PTHR42998:SF1">
    <property type="entry name" value="TYPE I RESTRICTION ENZYME HINDI METHYLASE SUBUNIT"/>
    <property type="match status" value="1"/>
</dbReference>
<gene>
    <name evidence="11" type="ORF">BJ965_000019</name>
</gene>
<dbReference type="GO" id="GO:0008170">
    <property type="term" value="F:N-methyltransferase activity"/>
    <property type="evidence" value="ECO:0007669"/>
    <property type="project" value="InterPro"/>
</dbReference>
<keyword evidence="6" id="KW-0680">Restriction system</keyword>
<sequence length="520" mass="57375">METRDSTPDKEAEPIDTPDRAGTLQEALWKAVDKLRGSVDAADYRELVLGVFFLRYVSDAFDRRRAELARELEADGVSEDRFDAFLDDPDAYASARVLWVPETARWTWITSHVKSRHLVAVLDGAMAAIMREHTSLAGALPRNFHDGVDTKSLAGLVQVVDETRFTETQGRPTGDVLADVYEYFLVSFARAEGRRGGESLTPRSVARLAVELLEPYEGRLYDPACGSAGMLVEAARFVETRRGTAHLDDLVVYGQEINEQAWRLARMNLVVHGVEGDLGARWGDTLADDRHPGLEADFVLSVPPFNMSHRALNETDPRWRYGVPPRDGANYAWLQHALAKLGPYGTASVVLANGSLYAKSGCGIRRAMVEDDVVACVVALPPRLFHTTQIPACLWILTKDKGPQGTRGSVDRRGQILFVDAREAGTLHGRTERVLTEADLARIAGTYHAWRGTLSAGGKRAAYRDEPGFCASVGLEAVRHHGYDLTPSRYVLHAPVGSATQDDRRGELQALTRNLDVLFD</sequence>
<dbReference type="AlphaFoldDB" id="A0A7W7DG60"/>
<feature type="region of interest" description="Disordered" evidence="8">
    <location>
        <begin position="1"/>
        <end position="20"/>
    </location>
</feature>
<comment type="catalytic activity">
    <reaction evidence="7">
        <text>a 2'-deoxyadenosine in DNA + S-adenosyl-L-methionine = an N(6)-methyl-2'-deoxyadenosine in DNA + S-adenosyl-L-homocysteine + H(+)</text>
        <dbReference type="Rhea" id="RHEA:15197"/>
        <dbReference type="Rhea" id="RHEA-COMP:12418"/>
        <dbReference type="Rhea" id="RHEA-COMP:12419"/>
        <dbReference type="ChEBI" id="CHEBI:15378"/>
        <dbReference type="ChEBI" id="CHEBI:57856"/>
        <dbReference type="ChEBI" id="CHEBI:59789"/>
        <dbReference type="ChEBI" id="CHEBI:90615"/>
        <dbReference type="ChEBI" id="CHEBI:90616"/>
        <dbReference type="EC" id="2.1.1.72"/>
    </reaction>
</comment>
<evidence type="ECO:0000256" key="6">
    <source>
        <dbReference type="ARBA" id="ARBA00022747"/>
    </source>
</evidence>
<feature type="domain" description="N6 adenine-specific DNA methyltransferase N-terminal" evidence="10">
    <location>
        <begin position="24"/>
        <end position="161"/>
    </location>
</feature>
<reference evidence="11 12" key="1">
    <citation type="submission" date="2020-08" db="EMBL/GenBank/DDBJ databases">
        <title>Sequencing the genomes of 1000 actinobacteria strains.</title>
        <authorList>
            <person name="Klenk H.-P."/>
        </authorList>
    </citation>
    <scope>NUCLEOTIDE SEQUENCE [LARGE SCALE GENOMIC DNA]</scope>
    <source>
        <strain evidence="11 12">DSM 40483</strain>
    </source>
</reference>
<evidence type="ECO:0000256" key="5">
    <source>
        <dbReference type="ARBA" id="ARBA00022691"/>
    </source>
</evidence>
<evidence type="ECO:0000256" key="8">
    <source>
        <dbReference type="SAM" id="MobiDB-lite"/>
    </source>
</evidence>
<dbReference type="Gene3D" id="3.40.50.150">
    <property type="entry name" value="Vaccinia Virus protein VP39"/>
    <property type="match status" value="1"/>
</dbReference>
<dbReference type="RefSeq" id="WP_313666664.1">
    <property type="nucleotide sequence ID" value="NZ_JACHMS010000001.1"/>
</dbReference>
<evidence type="ECO:0000259" key="10">
    <source>
        <dbReference type="Pfam" id="PF12161"/>
    </source>
</evidence>
<evidence type="ECO:0000256" key="2">
    <source>
        <dbReference type="ARBA" id="ARBA00011900"/>
    </source>
</evidence>
<organism evidence="11 12">
    <name type="scientific">Streptomyces luteogriseus</name>
    <dbReference type="NCBI Taxonomy" id="68233"/>
    <lineage>
        <taxon>Bacteria</taxon>
        <taxon>Bacillati</taxon>
        <taxon>Actinomycetota</taxon>
        <taxon>Actinomycetes</taxon>
        <taxon>Kitasatosporales</taxon>
        <taxon>Streptomycetaceae</taxon>
        <taxon>Streptomyces</taxon>
    </lineage>
</organism>